<evidence type="ECO:0000256" key="11">
    <source>
        <dbReference type="ARBA" id="ARBA00023004"/>
    </source>
</evidence>
<evidence type="ECO:0000256" key="6">
    <source>
        <dbReference type="ARBA" id="ARBA00022617"/>
    </source>
</evidence>
<keyword evidence="9" id="KW-0492">Microsome</keyword>
<comment type="function">
    <text evidence="2">May be involved in the metabolism of insect hormones and in the breakdown of synthetic insecticides.</text>
</comment>
<dbReference type="PRINTS" id="PR00465">
    <property type="entry name" value="EP450IV"/>
</dbReference>
<evidence type="ECO:0000256" key="12">
    <source>
        <dbReference type="ARBA" id="ARBA00023033"/>
    </source>
</evidence>
<keyword evidence="12 15" id="KW-0503">Monooxygenase</keyword>
<keyword evidence="18" id="KW-1185">Reference proteome</keyword>
<keyword evidence="8" id="KW-0256">Endoplasmic reticulum</keyword>
<dbReference type="GO" id="GO:0004497">
    <property type="term" value="F:monooxygenase activity"/>
    <property type="evidence" value="ECO:0007669"/>
    <property type="project" value="UniProtKB-KW"/>
</dbReference>
<dbReference type="OrthoDB" id="1470350at2759"/>
<evidence type="ECO:0000313" key="17">
    <source>
        <dbReference type="EMBL" id="KAF7267482.1"/>
    </source>
</evidence>
<feature type="binding site" description="axial binding residue" evidence="14">
    <location>
        <position position="435"/>
    </location>
    <ligand>
        <name>heme</name>
        <dbReference type="ChEBI" id="CHEBI:30413"/>
    </ligand>
    <ligandPart>
        <name>Fe</name>
        <dbReference type="ChEBI" id="CHEBI:18248"/>
    </ligandPart>
</feature>
<evidence type="ECO:0000256" key="2">
    <source>
        <dbReference type="ARBA" id="ARBA00003690"/>
    </source>
</evidence>
<organism evidence="17 18">
    <name type="scientific">Rhynchophorus ferrugineus</name>
    <name type="common">Red palm weevil</name>
    <name type="synonym">Curculio ferrugineus</name>
    <dbReference type="NCBI Taxonomy" id="354439"/>
    <lineage>
        <taxon>Eukaryota</taxon>
        <taxon>Metazoa</taxon>
        <taxon>Ecdysozoa</taxon>
        <taxon>Arthropoda</taxon>
        <taxon>Hexapoda</taxon>
        <taxon>Insecta</taxon>
        <taxon>Pterygota</taxon>
        <taxon>Neoptera</taxon>
        <taxon>Endopterygota</taxon>
        <taxon>Coleoptera</taxon>
        <taxon>Polyphaga</taxon>
        <taxon>Cucujiformia</taxon>
        <taxon>Curculionidae</taxon>
        <taxon>Dryophthorinae</taxon>
        <taxon>Rhynchophorus</taxon>
    </lineage>
</organism>
<dbReference type="InterPro" id="IPR001128">
    <property type="entry name" value="Cyt_P450"/>
</dbReference>
<comment type="cofactor">
    <cofactor evidence="1 14">
        <name>heme</name>
        <dbReference type="ChEBI" id="CHEBI:30413"/>
    </cofactor>
</comment>
<dbReference type="PANTHER" id="PTHR24291:SF189">
    <property type="entry name" value="CYTOCHROME P450 4C3-RELATED"/>
    <property type="match status" value="1"/>
</dbReference>
<dbReference type="Proteomes" id="UP000625711">
    <property type="component" value="Unassembled WGS sequence"/>
</dbReference>
<evidence type="ECO:0000256" key="9">
    <source>
        <dbReference type="ARBA" id="ARBA00022848"/>
    </source>
</evidence>
<keyword evidence="6 14" id="KW-0349">Heme</keyword>
<evidence type="ECO:0000256" key="13">
    <source>
        <dbReference type="ARBA" id="ARBA00023136"/>
    </source>
</evidence>
<keyword evidence="13 16" id="KW-0472">Membrane</keyword>
<keyword evidence="7 14" id="KW-0479">Metal-binding</keyword>
<keyword evidence="16" id="KW-1133">Transmembrane helix</keyword>
<dbReference type="Gene3D" id="1.10.630.10">
    <property type="entry name" value="Cytochrome P450"/>
    <property type="match status" value="1"/>
</dbReference>
<feature type="transmembrane region" description="Helical" evidence="16">
    <location>
        <begin position="6"/>
        <end position="29"/>
    </location>
</feature>
<reference evidence="17" key="1">
    <citation type="submission" date="2020-08" db="EMBL/GenBank/DDBJ databases">
        <title>Genome sequencing and assembly of the red palm weevil Rhynchophorus ferrugineus.</title>
        <authorList>
            <person name="Dias G.B."/>
            <person name="Bergman C.M."/>
            <person name="Manee M."/>
        </authorList>
    </citation>
    <scope>NUCLEOTIDE SEQUENCE</scope>
    <source>
        <strain evidence="17">AA-2017</strain>
        <tissue evidence="17">Whole larva</tissue>
    </source>
</reference>
<dbReference type="AlphaFoldDB" id="A0A834HRP5"/>
<comment type="similarity">
    <text evidence="5 15">Belongs to the cytochrome P450 family.</text>
</comment>
<dbReference type="EMBL" id="JAACXV010014418">
    <property type="protein sequence ID" value="KAF7267482.1"/>
    <property type="molecule type" value="Genomic_DNA"/>
</dbReference>
<evidence type="ECO:0000256" key="15">
    <source>
        <dbReference type="RuleBase" id="RU000461"/>
    </source>
</evidence>
<dbReference type="Pfam" id="PF00067">
    <property type="entry name" value="p450"/>
    <property type="match status" value="1"/>
</dbReference>
<dbReference type="PANTHER" id="PTHR24291">
    <property type="entry name" value="CYTOCHROME P450 FAMILY 4"/>
    <property type="match status" value="1"/>
</dbReference>
<evidence type="ECO:0000256" key="16">
    <source>
        <dbReference type="SAM" id="Phobius"/>
    </source>
</evidence>
<accession>A0A834HRP5</accession>
<dbReference type="InterPro" id="IPR002403">
    <property type="entry name" value="Cyt_P450_E_grp-IV"/>
</dbReference>
<name>A0A834HRP5_RHYFE</name>
<keyword evidence="10 15" id="KW-0560">Oxidoreductase</keyword>
<evidence type="ECO:0000256" key="4">
    <source>
        <dbReference type="ARBA" id="ARBA00004406"/>
    </source>
</evidence>
<protein>
    <recommendedName>
        <fullName evidence="19">Cytochrome P450</fullName>
    </recommendedName>
</protein>
<sequence length="492" mass="56908">MISKIWLNILWCSGFLLAVVVGSVLVSLYRNRYIYRFAKTVNGFPFYPVVGNLHKIGKTKLFEIVNELPNKLGTPFGFWTGHQYSYVTDDVDEVKMILNNPHSIDKSCIYEQLRWLFGNSLLVVEGPQWKTRRRHFVKSFSPSILKSFVEFFYTNSTALVDALRKPDRPDLYIAFQNYSIDGFCEAIMGRNYNTQKKSEYSIVEDLDRLQEICRKRCVFEVFNLSVVIWGFIHEGLKTLGYLKAVSEFVNVILKDKRRDFKQSPVIADTTLKIADTLLNGDMKLTDKEIEDEITLFLSAASDTTGTTMAFIVTLLGMYEEVQEKMYEEVMTYVGDKAIGPEDLHNLKYTERVILESMRILPPIPTVGRHAKQDIHCGSKVIPKGVDIYINIIKLHRNEKFWPDPLRFDPDRFLPEEVAKRPKYCYIPFSAGPRNCIGKTYAIMSMKTSLANIVRNLKITSKYKSLEELNFHSFVTMRTITQLDCHFTARKKE</sequence>
<dbReference type="PRINTS" id="PR00385">
    <property type="entry name" value="P450"/>
</dbReference>
<gene>
    <name evidence="17" type="ORF">GWI33_019314</name>
</gene>
<evidence type="ECO:0008006" key="19">
    <source>
        <dbReference type="Google" id="ProtNLM"/>
    </source>
</evidence>
<dbReference type="GO" id="GO:0020037">
    <property type="term" value="F:heme binding"/>
    <property type="evidence" value="ECO:0007669"/>
    <property type="project" value="InterPro"/>
</dbReference>
<evidence type="ECO:0000256" key="8">
    <source>
        <dbReference type="ARBA" id="ARBA00022824"/>
    </source>
</evidence>
<dbReference type="GO" id="GO:0005506">
    <property type="term" value="F:iron ion binding"/>
    <property type="evidence" value="ECO:0007669"/>
    <property type="project" value="InterPro"/>
</dbReference>
<evidence type="ECO:0000256" key="10">
    <source>
        <dbReference type="ARBA" id="ARBA00023002"/>
    </source>
</evidence>
<evidence type="ECO:0000256" key="7">
    <source>
        <dbReference type="ARBA" id="ARBA00022723"/>
    </source>
</evidence>
<dbReference type="InterPro" id="IPR050196">
    <property type="entry name" value="Cytochrome_P450_Monoox"/>
</dbReference>
<evidence type="ECO:0000256" key="14">
    <source>
        <dbReference type="PIRSR" id="PIRSR602403-1"/>
    </source>
</evidence>
<dbReference type="InterPro" id="IPR017972">
    <property type="entry name" value="Cyt_P450_CS"/>
</dbReference>
<dbReference type="PROSITE" id="PS00086">
    <property type="entry name" value="CYTOCHROME_P450"/>
    <property type="match status" value="1"/>
</dbReference>
<dbReference type="SUPFAM" id="SSF48264">
    <property type="entry name" value="Cytochrome P450"/>
    <property type="match status" value="1"/>
</dbReference>
<evidence type="ECO:0000256" key="3">
    <source>
        <dbReference type="ARBA" id="ARBA00004174"/>
    </source>
</evidence>
<dbReference type="GO" id="GO:0016705">
    <property type="term" value="F:oxidoreductase activity, acting on paired donors, with incorporation or reduction of molecular oxygen"/>
    <property type="evidence" value="ECO:0007669"/>
    <property type="project" value="InterPro"/>
</dbReference>
<dbReference type="GO" id="GO:0005789">
    <property type="term" value="C:endoplasmic reticulum membrane"/>
    <property type="evidence" value="ECO:0007669"/>
    <property type="project" value="UniProtKB-SubCell"/>
</dbReference>
<comment type="subcellular location">
    <subcellularLocation>
        <location evidence="4">Endoplasmic reticulum membrane</location>
        <topology evidence="4">Peripheral membrane protein</topology>
    </subcellularLocation>
    <subcellularLocation>
        <location evidence="3">Microsome membrane</location>
        <topology evidence="3">Peripheral membrane protein</topology>
    </subcellularLocation>
</comment>
<keyword evidence="16" id="KW-0812">Transmembrane</keyword>
<keyword evidence="11 14" id="KW-0408">Iron</keyword>
<dbReference type="InterPro" id="IPR036396">
    <property type="entry name" value="Cyt_P450_sf"/>
</dbReference>
<evidence type="ECO:0000313" key="18">
    <source>
        <dbReference type="Proteomes" id="UP000625711"/>
    </source>
</evidence>
<proteinExistence type="inferred from homology"/>
<evidence type="ECO:0000256" key="1">
    <source>
        <dbReference type="ARBA" id="ARBA00001971"/>
    </source>
</evidence>
<evidence type="ECO:0000256" key="5">
    <source>
        <dbReference type="ARBA" id="ARBA00010617"/>
    </source>
</evidence>
<comment type="caution">
    <text evidence="17">The sequence shown here is derived from an EMBL/GenBank/DDBJ whole genome shotgun (WGS) entry which is preliminary data.</text>
</comment>